<proteinExistence type="predicted"/>
<sequence length="84" mass="9613">MTTQLTRLSQVNIPLSGDIRISVISDHEWQVCDRRIPTSNAESVLGYIELTNGYYDVLKLSAPRSMLRFTEFSRAVDCFSETLR</sequence>
<evidence type="ECO:0000313" key="2">
    <source>
        <dbReference type="Proteomes" id="UP000776164"/>
    </source>
</evidence>
<organism evidence="1 2">
    <name type="scientific">Subtercola frigoramans</name>
    <dbReference type="NCBI Taxonomy" id="120298"/>
    <lineage>
        <taxon>Bacteria</taxon>
        <taxon>Bacillati</taxon>
        <taxon>Actinomycetota</taxon>
        <taxon>Actinomycetes</taxon>
        <taxon>Micrococcales</taxon>
        <taxon>Microbacteriaceae</taxon>
        <taxon>Subtercola</taxon>
    </lineage>
</organism>
<name>A0ABS2L6I3_9MICO</name>
<dbReference type="Proteomes" id="UP000776164">
    <property type="component" value="Unassembled WGS sequence"/>
</dbReference>
<accession>A0ABS2L6I3</accession>
<evidence type="ECO:0000313" key="1">
    <source>
        <dbReference type="EMBL" id="MBM7472672.1"/>
    </source>
</evidence>
<comment type="caution">
    <text evidence="1">The sequence shown here is derived from an EMBL/GenBank/DDBJ whole genome shotgun (WGS) entry which is preliminary data.</text>
</comment>
<gene>
    <name evidence="1" type="ORF">JOE66_002306</name>
</gene>
<dbReference type="EMBL" id="JAFBBU010000001">
    <property type="protein sequence ID" value="MBM7472672.1"/>
    <property type="molecule type" value="Genomic_DNA"/>
</dbReference>
<reference evidence="1 2" key="1">
    <citation type="submission" date="2021-01" db="EMBL/GenBank/DDBJ databases">
        <title>Sequencing the genomes of 1000 actinobacteria strains.</title>
        <authorList>
            <person name="Klenk H.-P."/>
        </authorList>
    </citation>
    <scope>NUCLEOTIDE SEQUENCE [LARGE SCALE GENOMIC DNA]</scope>
    <source>
        <strain evidence="1 2">DSM 13057</strain>
    </source>
</reference>
<dbReference type="RefSeq" id="WP_205109593.1">
    <property type="nucleotide sequence ID" value="NZ_BAAAHT010000002.1"/>
</dbReference>
<keyword evidence="2" id="KW-1185">Reference proteome</keyword>
<protein>
    <submittedName>
        <fullName evidence="1">Uncharacterized protein</fullName>
    </submittedName>
</protein>